<sequence length="277" mass="30708">MDIGGELVEARVDLKEVSEGSCESEDEYELLRFEDEEEFCAAASACADLYFLRTRNIYIDEESLVKSCLDVNGQRGVAFLVDQRGSESEIVQDDTGGAVYDAAIVLSRFLCRQEAGDMQGKNVLELGAGPALVSMAASILVGEKGFWWGTPTEDIPEMRGIAWDYVLASDVAYDETLFAPLVEGLLSVFNNKTVGYLCNGVRSIDREKNLRAMLEKHFKVESIKTSEFSYSIEDLSGISAPKFTSGQVNIDNKPLPPGFCMRKFHRAHLLWKLTLEG</sequence>
<accession>L1J0W8</accession>
<keyword evidence="3" id="KW-1185">Reference proteome</keyword>
<name>L1J0W8_GUITC</name>
<dbReference type="Gene3D" id="3.40.50.150">
    <property type="entry name" value="Vaccinia Virus protein VP39"/>
    <property type="match status" value="2"/>
</dbReference>
<dbReference type="GO" id="GO:0032991">
    <property type="term" value="C:protein-containing complex"/>
    <property type="evidence" value="ECO:0007669"/>
    <property type="project" value="TreeGrafter"/>
</dbReference>
<proteinExistence type="predicted"/>
<dbReference type="PANTHER" id="PTHR14614:SF109">
    <property type="entry name" value="RIBOSOMAL LYSINE N-METHYLTRANSFERASE 5"/>
    <property type="match status" value="1"/>
</dbReference>
<evidence type="ECO:0000313" key="1">
    <source>
        <dbReference type="EMBL" id="EKX41735.1"/>
    </source>
</evidence>
<organism evidence="1">
    <name type="scientific">Guillardia theta (strain CCMP2712)</name>
    <name type="common">Cryptophyte</name>
    <dbReference type="NCBI Taxonomy" id="905079"/>
    <lineage>
        <taxon>Eukaryota</taxon>
        <taxon>Cryptophyceae</taxon>
        <taxon>Pyrenomonadales</taxon>
        <taxon>Geminigeraceae</taxon>
        <taxon>Guillardia</taxon>
    </lineage>
</organism>
<dbReference type="Pfam" id="PF10294">
    <property type="entry name" value="Methyltransf_16"/>
    <property type="match status" value="2"/>
</dbReference>
<dbReference type="EMBL" id="JH993021">
    <property type="protein sequence ID" value="EKX41735.1"/>
    <property type="molecule type" value="Genomic_DNA"/>
</dbReference>
<dbReference type="RefSeq" id="XP_005828715.1">
    <property type="nucleotide sequence ID" value="XM_005828658.1"/>
</dbReference>
<reference evidence="3" key="2">
    <citation type="submission" date="2012-11" db="EMBL/GenBank/DDBJ databases">
        <authorList>
            <person name="Kuo A."/>
            <person name="Curtis B.A."/>
            <person name="Tanifuji G."/>
            <person name="Burki F."/>
            <person name="Gruber A."/>
            <person name="Irimia M."/>
            <person name="Maruyama S."/>
            <person name="Arias M.C."/>
            <person name="Ball S.G."/>
            <person name="Gile G.H."/>
            <person name="Hirakawa Y."/>
            <person name="Hopkins J.F."/>
            <person name="Rensing S.A."/>
            <person name="Schmutz J."/>
            <person name="Symeonidi A."/>
            <person name="Elias M."/>
            <person name="Eveleigh R.J."/>
            <person name="Herman E.K."/>
            <person name="Klute M.J."/>
            <person name="Nakayama T."/>
            <person name="Obornik M."/>
            <person name="Reyes-Prieto A."/>
            <person name="Armbrust E.V."/>
            <person name="Aves S.J."/>
            <person name="Beiko R.G."/>
            <person name="Coutinho P."/>
            <person name="Dacks J.B."/>
            <person name="Durnford D.G."/>
            <person name="Fast N.M."/>
            <person name="Green B.R."/>
            <person name="Grisdale C."/>
            <person name="Hempe F."/>
            <person name="Henrissat B."/>
            <person name="Hoppner M.P."/>
            <person name="Ishida K.-I."/>
            <person name="Kim E."/>
            <person name="Koreny L."/>
            <person name="Kroth P.G."/>
            <person name="Liu Y."/>
            <person name="Malik S.-B."/>
            <person name="Maier U.G."/>
            <person name="McRose D."/>
            <person name="Mock T."/>
            <person name="Neilson J.A."/>
            <person name="Onodera N.T."/>
            <person name="Poole A.M."/>
            <person name="Pritham E.J."/>
            <person name="Richards T.A."/>
            <person name="Rocap G."/>
            <person name="Roy S.W."/>
            <person name="Sarai C."/>
            <person name="Schaack S."/>
            <person name="Shirato S."/>
            <person name="Slamovits C.H."/>
            <person name="Spencer D.F."/>
            <person name="Suzuki S."/>
            <person name="Worden A.Z."/>
            <person name="Zauner S."/>
            <person name="Barry K."/>
            <person name="Bell C."/>
            <person name="Bharti A.K."/>
            <person name="Crow J.A."/>
            <person name="Grimwood J."/>
            <person name="Kramer R."/>
            <person name="Lindquist E."/>
            <person name="Lucas S."/>
            <person name="Salamov A."/>
            <person name="McFadden G.I."/>
            <person name="Lane C.E."/>
            <person name="Keeling P.J."/>
            <person name="Gray M.W."/>
            <person name="Grigoriev I.V."/>
            <person name="Archibald J.M."/>
        </authorList>
    </citation>
    <scope>NUCLEOTIDE SEQUENCE</scope>
    <source>
        <strain evidence="3">CCMP2712</strain>
    </source>
</reference>
<protein>
    <submittedName>
        <fullName evidence="1 2">Uncharacterized protein</fullName>
    </submittedName>
</protein>
<dbReference type="HOGENOM" id="CLU_1006285_0_0_1"/>
<reference evidence="2" key="3">
    <citation type="submission" date="2015-06" db="UniProtKB">
        <authorList>
            <consortium name="EnsemblProtists"/>
        </authorList>
    </citation>
    <scope>IDENTIFICATION</scope>
</reference>
<dbReference type="Proteomes" id="UP000011087">
    <property type="component" value="Unassembled WGS sequence"/>
</dbReference>
<evidence type="ECO:0000313" key="3">
    <source>
        <dbReference type="Proteomes" id="UP000011087"/>
    </source>
</evidence>
<gene>
    <name evidence="1" type="ORF">GUITHDRAFT_164288</name>
</gene>
<dbReference type="KEGG" id="gtt:GUITHDRAFT_164288"/>
<dbReference type="EnsemblProtists" id="EKX41735">
    <property type="protein sequence ID" value="EKX41735"/>
    <property type="gene ID" value="GUITHDRAFT_164288"/>
</dbReference>
<dbReference type="AlphaFoldDB" id="L1J0W8"/>
<dbReference type="GeneID" id="17298453"/>
<dbReference type="PANTHER" id="PTHR14614">
    <property type="entry name" value="HEPATOCELLULAR CARCINOMA-ASSOCIATED ANTIGEN"/>
    <property type="match status" value="1"/>
</dbReference>
<dbReference type="OrthoDB" id="407325at2759"/>
<dbReference type="GO" id="GO:0005829">
    <property type="term" value="C:cytosol"/>
    <property type="evidence" value="ECO:0007669"/>
    <property type="project" value="TreeGrafter"/>
</dbReference>
<evidence type="ECO:0000313" key="2">
    <source>
        <dbReference type="EnsemblProtists" id="EKX41735"/>
    </source>
</evidence>
<dbReference type="PaxDb" id="55529-EKX41735"/>
<reference evidence="1 3" key="1">
    <citation type="journal article" date="2012" name="Nature">
        <title>Algal genomes reveal evolutionary mosaicism and the fate of nucleomorphs.</title>
        <authorList>
            <consortium name="DOE Joint Genome Institute"/>
            <person name="Curtis B.A."/>
            <person name="Tanifuji G."/>
            <person name="Burki F."/>
            <person name="Gruber A."/>
            <person name="Irimia M."/>
            <person name="Maruyama S."/>
            <person name="Arias M.C."/>
            <person name="Ball S.G."/>
            <person name="Gile G.H."/>
            <person name="Hirakawa Y."/>
            <person name="Hopkins J.F."/>
            <person name="Kuo A."/>
            <person name="Rensing S.A."/>
            <person name="Schmutz J."/>
            <person name="Symeonidi A."/>
            <person name="Elias M."/>
            <person name="Eveleigh R.J."/>
            <person name="Herman E.K."/>
            <person name="Klute M.J."/>
            <person name="Nakayama T."/>
            <person name="Obornik M."/>
            <person name="Reyes-Prieto A."/>
            <person name="Armbrust E.V."/>
            <person name="Aves S.J."/>
            <person name="Beiko R.G."/>
            <person name="Coutinho P."/>
            <person name="Dacks J.B."/>
            <person name="Durnford D.G."/>
            <person name="Fast N.M."/>
            <person name="Green B.R."/>
            <person name="Grisdale C.J."/>
            <person name="Hempel F."/>
            <person name="Henrissat B."/>
            <person name="Hoppner M.P."/>
            <person name="Ishida K."/>
            <person name="Kim E."/>
            <person name="Koreny L."/>
            <person name="Kroth P.G."/>
            <person name="Liu Y."/>
            <person name="Malik S.B."/>
            <person name="Maier U.G."/>
            <person name="McRose D."/>
            <person name="Mock T."/>
            <person name="Neilson J.A."/>
            <person name="Onodera N.T."/>
            <person name="Poole A.M."/>
            <person name="Pritham E.J."/>
            <person name="Richards T.A."/>
            <person name="Rocap G."/>
            <person name="Roy S.W."/>
            <person name="Sarai C."/>
            <person name="Schaack S."/>
            <person name="Shirato S."/>
            <person name="Slamovits C.H."/>
            <person name="Spencer D.F."/>
            <person name="Suzuki S."/>
            <person name="Worden A.Z."/>
            <person name="Zauner S."/>
            <person name="Barry K."/>
            <person name="Bell C."/>
            <person name="Bharti A.K."/>
            <person name="Crow J.A."/>
            <person name="Grimwood J."/>
            <person name="Kramer R."/>
            <person name="Lindquist E."/>
            <person name="Lucas S."/>
            <person name="Salamov A."/>
            <person name="McFadden G.I."/>
            <person name="Lane C.E."/>
            <person name="Keeling P.J."/>
            <person name="Gray M.W."/>
            <person name="Grigoriev I.V."/>
            <person name="Archibald J.M."/>
        </authorList>
    </citation>
    <scope>NUCLEOTIDE SEQUENCE</scope>
    <source>
        <strain evidence="1 3">CCMP2712</strain>
    </source>
</reference>
<dbReference type="InterPro" id="IPR029063">
    <property type="entry name" value="SAM-dependent_MTases_sf"/>
</dbReference>
<dbReference type="InterPro" id="IPR019410">
    <property type="entry name" value="Methyltransf_16"/>
</dbReference>